<evidence type="ECO:0000256" key="1">
    <source>
        <dbReference type="SAM" id="MobiDB-lite"/>
    </source>
</evidence>
<name>A0AAN6NV42_9PEZI</name>
<keyword evidence="3" id="KW-1185">Reference proteome</keyword>
<feature type="region of interest" description="Disordered" evidence="1">
    <location>
        <begin position="39"/>
        <end position="65"/>
    </location>
</feature>
<sequence length="187" mass="21135">MDMTDEPCPYCGKARKVLPKHRKKPQWIAKLAPVAASKGDQAASDVLPPTTPTPSTTPYRQPYPSAQSPLERLPLEIREHICQLVGLQKSHPAAIWTRYVKWEDRHQPWNRRRCCQKSLYGLSLVSKSMAAPAQRALLGEIVLNRPRTLVNVCKSLLLYPENRGCVRHIAVDYPQVHGTARNVRQDG</sequence>
<reference evidence="2" key="1">
    <citation type="journal article" date="2023" name="Mol. Phylogenet. Evol.">
        <title>Genome-scale phylogeny and comparative genomics of the fungal order Sordariales.</title>
        <authorList>
            <person name="Hensen N."/>
            <person name="Bonometti L."/>
            <person name="Westerberg I."/>
            <person name="Brannstrom I.O."/>
            <person name="Guillou S."/>
            <person name="Cros-Aarteil S."/>
            <person name="Calhoun S."/>
            <person name="Haridas S."/>
            <person name="Kuo A."/>
            <person name="Mondo S."/>
            <person name="Pangilinan J."/>
            <person name="Riley R."/>
            <person name="LaButti K."/>
            <person name="Andreopoulos B."/>
            <person name="Lipzen A."/>
            <person name="Chen C."/>
            <person name="Yan M."/>
            <person name="Daum C."/>
            <person name="Ng V."/>
            <person name="Clum A."/>
            <person name="Steindorff A."/>
            <person name="Ohm R.A."/>
            <person name="Martin F."/>
            <person name="Silar P."/>
            <person name="Natvig D.O."/>
            <person name="Lalanne C."/>
            <person name="Gautier V."/>
            <person name="Ament-Velasquez S.L."/>
            <person name="Kruys A."/>
            <person name="Hutchinson M.I."/>
            <person name="Powell A.J."/>
            <person name="Barry K."/>
            <person name="Miller A.N."/>
            <person name="Grigoriev I.V."/>
            <person name="Debuchy R."/>
            <person name="Gladieux P."/>
            <person name="Hiltunen Thoren M."/>
            <person name="Johannesson H."/>
        </authorList>
    </citation>
    <scope>NUCLEOTIDE SEQUENCE</scope>
    <source>
        <strain evidence="2">CBS 626.80</strain>
    </source>
</reference>
<reference evidence="2" key="2">
    <citation type="submission" date="2023-06" db="EMBL/GenBank/DDBJ databases">
        <authorList>
            <consortium name="Lawrence Berkeley National Laboratory"/>
            <person name="Mondo S.J."/>
            <person name="Hensen N."/>
            <person name="Bonometti L."/>
            <person name="Westerberg I."/>
            <person name="Brannstrom I.O."/>
            <person name="Guillou S."/>
            <person name="Cros-Aarteil S."/>
            <person name="Calhoun S."/>
            <person name="Haridas S."/>
            <person name="Kuo A."/>
            <person name="Pangilinan J."/>
            <person name="Riley R."/>
            <person name="Labutti K."/>
            <person name="Andreopoulos B."/>
            <person name="Lipzen A."/>
            <person name="Chen C."/>
            <person name="Yanf M."/>
            <person name="Daum C."/>
            <person name="Ng V."/>
            <person name="Clum A."/>
            <person name="Steindorff A."/>
            <person name="Ohm R."/>
            <person name="Martin F."/>
            <person name="Silar P."/>
            <person name="Natvig D."/>
            <person name="Lalanne C."/>
            <person name="Gautier V."/>
            <person name="Ament-Velasquez S.L."/>
            <person name="Kruys A."/>
            <person name="Hutchinson M.I."/>
            <person name="Powell A.J."/>
            <person name="Barry K."/>
            <person name="Miller A.N."/>
            <person name="Grigoriev I.V."/>
            <person name="Debuchy R."/>
            <person name="Gladieux P."/>
            <person name="Thoren M.H."/>
            <person name="Johannesson H."/>
        </authorList>
    </citation>
    <scope>NUCLEOTIDE SEQUENCE</scope>
    <source>
        <strain evidence="2">CBS 626.80</strain>
    </source>
</reference>
<accession>A0AAN6NV42</accession>
<dbReference type="EMBL" id="MU859123">
    <property type="protein sequence ID" value="KAK3952426.1"/>
    <property type="molecule type" value="Genomic_DNA"/>
</dbReference>
<proteinExistence type="predicted"/>
<comment type="caution">
    <text evidence="2">The sequence shown here is derived from an EMBL/GenBank/DDBJ whole genome shotgun (WGS) entry which is preliminary data.</text>
</comment>
<dbReference type="AlphaFoldDB" id="A0AAN6NV42"/>
<gene>
    <name evidence="2" type="ORF">QBC32DRAFT_142006</name>
</gene>
<protein>
    <submittedName>
        <fullName evidence="2">Uncharacterized protein</fullName>
    </submittedName>
</protein>
<evidence type="ECO:0000313" key="2">
    <source>
        <dbReference type="EMBL" id="KAK3952426.1"/>
    </source>
</evidence>
<organism evidence="2 3">
    <name type="scientific">Pseudoneurospora amorphoporcata</name>
    <dbReference type="NCBI Taxonomy" id="241081"/>
    <lineage>
        <taxon>Eukaryota</taxon>
        <taxon>Fungi</taxon>
        <taxon>Dikarya</taxon>
        <taxon>Ascomycota</taxon>
        <taxon>Pezizomycotina</taxon>
        <taxon>Sordariomycetes</taxon>
        <taxon>Sordariomycetidae</taxon>
        <taxon>Sordariales</taxon>
        <taxon>Sordariaceae</taxon>
        <taxon>Pseudoneurospora</taxon>
    </lineage>
</organism>
<dbReference type="Proteomes" id="UP001303222">
    <property type="component" value="Unassembled WGS sequence"/>
</dbReference>
<evidence type="ECO:0000313" key="3">
    <source>
        <dbReference type="Proteomes" id="UP001303222"/>
    </source>
</evidence>